<evidence type="ECO:0000256" key="5">
    <source>
        <dbReference type="PIRSR" id="PIRSR613078-1"/>
    </source>
</evidence>
<dbReference type="EC" id="5.4.2.11" evidence="2"/>
<keyword evidence="3" id="KW-0324">Glycolysis</keyword>
<evidence type="ECO:0000256" key="3">
    <source>
        <dbReference type="ARBA" id="ARBA00023152"/>
    </source>
</evidence>
<dbReference type="CDD" id="cd07067">
    <property type="entry name" value="HP_PGM_like"/>
    <property type="match status" value="1"/>
</dbReference>
<sequence length="209" mass="23801">MIAWAVEADTSDVAISLVFKTHSWSEENDRGVASGWHHSRLSARGRTLAHELGERRRHDDLAVVFVSDLRRAVETADIAMSGSGLTVVHDWRLRECNYGELNGQPAQTVLQNRRRYQDVPYPNGESWRQAVNRVGRFLKDLRVGWSDQRVLVIGHVATRWAFDHLIDGVPLEDLIAQDFRWREGWVYHLSGGEQATTEASRCGQTGRTR</sequence>
<dbReference type="InterPro" id="IPR013078">
    <property type="entry name" value="His_Pase_superF_clade-1"/>
</dbReference>
<dbReference type="InterPro" id="IPR005952">
    <property type="entry name" value="Phosphogly_mut1"/>
</dbReference>
<dbReference type="Gene3D" id="3.40.50.1240">
    <property type="entry name" value="Phosphoglycerate mutase-like"/>
    <property type="match status" value="1"/>
</dbReference>
<feature type="binding site" evidence="6">
    <location>
        <position position="71"/>
    </location>
    <ligand>
        <name>substrate</name>
    </ligand>
</feature>
<keyword evidence="7" id="KW-0378">Hydrolase</keyword>
<dbReference type="EMBL" id="CP158297">
    <property type="protein sequence ID" value="XBV83908.1"/>
    <property type="molecule type" value="Genomic_DNA"/>
</dbReference>
<dbReference type="RefSeq" id="WP_350241756.1">
    <property type="nucleotide sequence ID" value="NZ_CP158297.1"/>
</dbReference>
<organism evidence="7">
    <name type="scientific">Deinococcus sonorensis KR-87</name>
    <dbReference type="NCBI Taxonomy" id="694439"/>
    <lineage>
        <taxon>Bacteria</taxon>
        <taxon>Thermotogati</taxon>
        <taxon>Deinococcota</taxon>
        <taxon>Deinococci</taxon>
        <taxon>Deinococcales</taxon>
        <taxon>Deinococcaceae</taxon>
        <taxon>Deinococcus</taxon>
    </lineage>
</organism>
<evidence type="ECO:0000256" key="6">
    <source>
        <dbReference type="PIRSR" id="PIRSR613078-2"/>
    </source>
</evidence>
<evidence type="ECO:0000256" key="2">
    <source>
        <dbReference type="ARBA" id="ARBA00012028"/>
    </source>
</evidence>
<protein>
    <recommendedName>
        <fullName evidence="2">phosphoglycerate mutase (2,3-diphosphoglycerate-dependent)</fullName>
        <ecNumber evidence="2">5.4.2.11</ecNumber>
    </recommendedName>
</protein>
<reference evidence="7" key="1">
    <citation type="submission" date="2024-06" db="EMBL/GenBank/DDBJ databases">
        <title>Draft Genome Sequence of Deinococcus sonorensis Type Strain KR-87, a Biofilm Producing Representative of the Genus Deinococcus.</title>
        <authorList>
            <person name="Boren L.S."/>
            <person name="Grosso R.A."/>
            <person name="Hugenberg-Cox A.N."/>
            <person name="Hill J.T.E."/>
            <person name="Albert C.M."/>
            <person name="Tuohy J.M."/>
        </authorList>
    </citation>
    <scope>NUCLEOTIDE SEQUENCE</scope>
    <source>
        <strain evidence="7">KR-87</strain>
        <plasmid evidence="7">pDson01</plasmid>
    </source>
</reference>
<evidence type="ECO:0000256" key="4">
    <source>
        <dbReference type="ARBA" id="ARBA00023235"/>
    </source>
</evidence>
<dbReference type="GO" id="GO:0004619">
    <property type="term" value="F:phosphoglycerate mutase activity"/>
    <property type="evidence" value="ECO:0007669"/>
    <property type="project" value="UniProtKB-EC"/>
</dbReference>
<feature type="active site" description="Tele-phosphohistidine intermediate" evidence="5">
    <location>
        <position position="22"/>
    </location>
</feature>
<evidence type="ECO:0000256" key="1">
    <source>
        <dbReference type="ARBA" id="ARBA00006717"/>
    </source>
</evidence>
<geneLocation type="plasmid" evidence="7">
    <name>pDson01</name>
</geneLocation>
<dbReference type="InterPro" id="IPR029033">
    <property type="entry name" value="His_PPase_superfam"/>
</dbReference>
<proteinExistence type="inferred from homology"/>
<keyword evidence="7" id="KW-0614">Plasmid</keyword>
<name>A0AAU7U626_9DEIO</name>
<gene>
    <name evidence="7" type="ORF">ABOD76_02405</name>
</gene>
<comment type="similarity">
    <text evidence="1">Belongs to the phosphoglycerate mutase family. BPG-dependent PGAM subfamily.</text>
</comment>
<dbReference type="GO" id="GO:0016787">
    <property type="term" value="F:hydrolase activity"/>
    <property type="evidence" value="ECO:0007669"/>
    <property type="project" value="UniProtKB-KW"/>
</dbReference>
<evidence type="ECO:0000313" key="7">
    <source>
        <dbReference type="EMBL" id="XBV83908.1"/>
    </source>
</evidence>
<dbReference type="SUPFAM" id="SSF53254">
    <property type="entry name" value="Phosphoglycerate mutase-like"/>
    <property type="match status" value="1"/>
</dbReference>
<dbReference type="PANTHER" id="PTHR11931">
    <property type="entry name" value="PHOSPHOGLYCERATE MUTASE"/>
    <property type="match status" value="1"/>
</dbReference>
<dbReference type="GO" id="GO:0006096">
    <property type="term" value="P:glycolytic process"/>
    <property type="evidence" value="ECO:0007669"/>
    <property type="project" value="UniProtKB-KW"/>
</dbReference>
<dbReference type="KEGG" id="dsc:ABOD76_02405"/>
<feature type="binding site" evidence="6">
    <location>
        <begin position="95"/>
        <end position="98"/>
    </location>
    <ligand>
        <name>substrate</name>
    </ligand>
</feature>
<keyword evidence="4" id="KW-0413">Isomerase</keyword>
<accession>A0AAU7U626</accession>
<dbReference type="Pfam" id="PF00300">
    <property type="entry name" value="His_Phos_1"/>
    <property type="match status" value="1"/>
</dbReference>
<feature type="active site" description="Proton donor/acceptor" evidence="5">
    <location>
        <position position="95"/>
    </location>
</feature>
<dbReference type="AlphaFoldDB" id="A0AAU7U626"/>